<dbReference type="OrthoDB" id="7000272at2"/>
<organism evidence="3 4">
    <name type="scientific">Luteibacter yeojuensis</name>
    <dbReference type="NCBI Taxonomy" id="345309"/>
    <lineage>
        <taxon>Bacteria</taxon>
        <taxon>Pseudomonadati</taxon>
        <taxon>Pseudomonadota</taxon>
        <taxon>Gammaproteobacteria</taxon>
        <taxon>Lysobacterales</taxon>
        <taxon>Rhodanobacteraceae</taxon>
        <taxon>Luteibacter</taxon>
    </lineage>
</organism>
<keyword evidence="4" id="KW-1185">Reference proteome</keyword>
<comment type="caution">
    <text evidence="3">The sequence shown here is derived from an EMBL/GenBank/DDBJ whole genome shotgun (WGS) entry which is preliminary data.</text>
</comment>
<sequence length="621" mass="67068">MPSRCRLLALVSFAALSSTALHATDFTLADGEVKGTLKTRVVAGAGVRLNDPSKHLVGKGFRSDGKPKGGDGADTADDGNLNYGKGDVYSSLFKVVSSLDLQYKNVGIAASARAWYDNTLEKKDVPQGSGASAFAANRPLDDHGLSKANHFSGFMWLNAYAYGHFAMGDESALDVRVGKQTVKWGEGLFLQGINQVNPTDYTTLHRPGTDPVTEAQLPVEMLWGKVTIDDHWSAEAFWQWKWRPSELDPCGTFFAGTDLGIDPGCGGIESNAYYPINAYSPGAGQWLSDGYQYSVGGVLPRYANIDGKNSGQYGATLRYAFDRPATYLAAYYLRYNSRNPILDATTIDPSIQDNSLVPKLLAAGAPLSDAQLSARLSSIHVLWEYPNDIRLFGLSGSTMLGGWKLGGELSYTKDLPVQINTADMFAALTRSGGPIGARNTTTAPGGVLYGFDRYDRTQLLLNTTHAFKDVLGAQTATFAAEAVYSHTDLPSLADVRYGRGFHWGFSTELNGGGCPAIQNPAGCRNGGYYTRDAWGWRAKGTLNYTVGRWLLSPSLGLGQDVHGYSVDSQLVGGRKQVSAGFSATLDKTWFANLTYTNYLGHQTYDTLADHDFATLSFGANF</sequence>
<evidence type="ECO:0000313" key="4">
    <source>
        <dbReference type="Proteomes" id="UP000033651"/>
    </source>
</evidence>
<dbReference type="Proteomes" id="UP000033651">
    <property type="component" value="Unassembled WGS sequence"/>
</dbReference>
<evidence type="ECO:0000313" key="3">
    <source>
        <dbReference type="EMBL" id="KJV37284.1"/>
    </source>
</evidence>
<evidence type="ECO:0000256" key="2">
    <source>
        <dbReference type="SAM" id="SignalP"/>
    </source>
</evidence>
<dbReference type="SUPFAM" id="SSF56935">
    <property type="entry name" value="Porins"/>
    <property type="match status" value="1"/>
</dbReference>
<dbReference type="EMBL" id="JZRB01000001">
    <property type="protein sequence ID" value="KJV37284.1"/>
    <property type="molecule type" value="Genomic_DNA"/>
</dbReference>
<reference evidence="3 4" key="1">
    <citation type="submission" date="2015-03" db="EMBL/GenBank/DDBJ databases">
        <title>Draft genome sequence of Luteibacter yeojuensis strain SU11.</title>
        <authorList>
            <person name="Sulaiman J."/>
            <person name="Priya K."/>
            <person name="Chan K.-G."/>
        </authorList>
    </citation>
    <scope>NUCLEOTIDE SEQUENCE [LARGE SCALE GENOMIC DNA]</scope>
    <source>
        <strain evidence="3 4">SU11</strain>
    </source>
</reference>
<feature type="compositionally biased region" description="Basic and acidic residues" evidence="1">
    <location>
        <begin position="61"/>
        <end position="71"/>
    </location>
</feature>
<dbReference type="RefSeq" id="WP_045827522.1">
    <property type="nucleotide sequence ID" value="NZ_JZRB01000001.1"/>
</dbReference>
<dbReference type="Pfam" id="PF06980">
    <property type="entry name" value="DUF1302"/>
    <property type="match status" value="1"/>
</dbReference>
<feature type="chain" id="PRO_5002463830" description="DUF1302 domain-containing protein" evidence="2">
    <location>
        <begin position="24"/>
        <end position="621"/>
    </location>
</feature>
<proteinExistence type="predicted"/>
<evidence type="ECO:0000256" key="1">
    <source>
        <dbReference type="SAM" id="MobiDB-lite"/>
    </source>
</evidence>
<name>A0A0F3L4J8_9GAMM</name>
<accession>A0A0F3L4J8</accession>
<keyword evidence="2" id="KW-0732">Signal</keyword>
<dbReference type="PATRIC" id="fig|345309.4.peg.46"/>
<feature type="region of interest" description="Disordered" evidence="1">
    <location>
        <begin position="56"/>
        <end position="78"/>
    </location>
</feature>
<evidence type="ECO:0008006" key="5">
    <source>
        <dbReference type="Google" id="ProtNLM"/>
    </source>
</evidence>
<protein>
    <recommendedName>
        <fullName evidence="5">DUF1302 domain-containing protein</fullName>
    </recommendedName>
</protein>
<dbReference type="AlphaFoldDB" id="A0A0F3L4J8"/>
<feature type="signal peptide" evidence="2">
    <location>
        <begin position="1"/>
        <end position="23"/>
    </location>
</feature>
<gene>
    <name evidence="3" type="ORF">VI08_00225</name>
</gene>
<dbReference type="InterPro" id="IPR010727">
    <property type="entry name" value="DUF1302"/>
</dbReference>